<name>A0A5B8M9T2_9MICO</name>
<dbReference type="InterPro" id="IPR005149">
    <property type="entry name" value="Tscrpt_reg_PadR_N"/>
</dbReference>
<protein>
    <submittedName>
        <fullName evidence="2">PadR family transcriptional regulator</fullName>
    </submittedName>
</protein>
<accession>A0A5B8M9T2</accession>
<keyword evidence="3" id="KW-1185">Reference proteome</keyword>
<dbReference type="AlphaFoldDB" id="A0A5B8M9T2"/>
<dbReference type="InterPro" id="IPR036388">
    <property type="entry name" value="WH-like_DNA-bd_sf"/>
</dbReference>
<evidence type="ECO:0000313" key="2">
    <source>
        <dbReference type="EMBL" id="QDZ16914.1"/>
    </source>
</evidence>
<dbReference type="EMBL" id="CP042305">
    <property type="protein sequence ID" value="QDZ16914.1"/>
    <property type="molecule type" value="Genomic_DNA"/>
</dbReference>
<gene>
    <name evidence="2" type="ORF">FPZ11_15085</name>
</gene>
<evidence type="ECO:0000259" key="1">
    <source>
        <dbReference type="Pfam" id="PF03551"/>
    </source>
</evidence>
<feature type="domain" description="Transcription regulator PadR N-terminal" evidence="1">
    <location>
        <begin position="14"/>
        <end position="86"/>
    </location>
</feature>
<dbReference type="Proteomes" id="UP000320216">
    <property type="component" value="Chromosome"/>
</dbReference>
<dbReference type="PANTHER" id="PTHR33169:SF14">
    <property type="entry name" value="TRANSCRIPTIONAL REGULATOR RV3488"/>
    <property type="match status" value="1"/>
</dbReference>
<dbReference type="InterPro" id="IPR052509">
    <property type="entry name" value="Metal_resp_DNA-bind_regulator"/>
</dbReference>
<dbReference type="PANTHER" id="PTHR33169">
    <property type="entry name" value="PADR-FAMILY TRANSCRIPTIONAL REGULATOR"/>
    <property type="match status" value="1"/>
</dbReference>
<dbReference type="Gene3D" id="1.10.10.10">
    <property type="entry name" value="Winged helix-like DNA-binding domain superfamily/Winged helix DNA-binding domain"/>
    <property type="match status" value="1"/>
</dbReference>
<dbReference type="KEGG" id="huw:FPZ11_15085"/>
<dbReference type="SUPFAM" id="SSF46785">
    <property type="entry name" value="Winged helix' DNA-binding domain"/>
    <property type="match status" value="1"/>
</dbReference>
<dbReference type="Pfam" id="PF03551">
    <property type="entry name" value="PadR"/>
    <property type="match status" value="1"/>
</dbReference>
<dbReference type="InterPro" id="IPR036390">
    <property type="entry name" value="WH_DNA-bd_sf"/>
</dbReference>
<dbReference type="OrthoDB" id="122286at2"/>
<organism evidence="2 3">
    <name type="scientific">Humibacter ginsenosidimutans</name>
    <dbReference type="NCBI Taxonomy" id="2599293"/>
    <lineage>
        <taxon>Bacteria</taxon>
        <taxon>Bacillati</taxon>
        <taxon>Actinomycetota</taxon>
        <taxon>Actinomycetes</taxon>
        <taxon>Micrococcales</taxon>
        <taxon>Microbacteriaceae</taxon>
        <taxon>Humibacter</taxon>
    </lineage>
</organism>
<sequence length="113" mass="12450">MRPEALKGHLDALLLSVLEDGPRHGYAIIEAVRTGSGGTFDLQTGTIYPALHRLERAGYIASRWHVIGGRRRREYDLTASGRRALGAERAIWVQFSTAVSALLQEKPWPAALS</sequence>
<proteinExistence type="predicted"/>
<reference evidence="2 3" key="1">
    <citation type="submission" date="2019-07" db="EMBL/GenBank/DDBJ databases">
        <title>Full genome sequence of Humibacter sp. WJ7-1.</title>
        <authorList>
            <person name="Im W.-T."/>
        </authorList>
    </citation>
    <scope>NUCLEOTIDE SEQUENCE [LARGE SCALE GENOMIC DNA]</scope>
    <source>
        <strain evidence="2 3">WJ7-1</strain>
    </source>
</reference>
<evidence type="ECO:0000313" key="3">
    <source>
        <dbReference type="Proteomes" id="UP000320216"/>
    </source>
</evidence>